<dbReference type="EMBL" id="JACAZI010000012">
    <property type="protein sequence ID" value="KAF7347494.1"/>
    <property type="molecule type" value="Genomic_DNA"/>
</dbReference>
<dbReference type="PANTHER" id="PTHR45831">
    <property type="entry name" value="LD24721P"/>
    <property type="match status" value="1"/>
</dbReference>
<keyword evidence="1" id="KW-0677">Repeat</keyword>
<comment type="caution">
    <text evidence="3">The sequence shown here is derived from an EMBL/GenBank/DDBJ whole genome shotgun (WGS) entry which is preliminary data.</text>
</comment>
<sequence>MTTTTVSTPGIVERLKAEGNALHGQGNYQAAYMDAFHDGQKAAEYDPTYAKAYARIGTAAHVLELWPASRKAWNSGLSCLPTTGLTAAQVVLKTQFEAGLKAADAGEAKKKASVESGKHTINITSTVGNMPWNRALALAEEEKLVKGDSPSSGWVILNAYRDFIRGMTTMGQMVVKRQGDNVAVKASPSVMHPVDKPSDERVFHANSQFFEQLENQMLFEAKFSSAWAGGGPKQIQKEVPERLRKSGWLPVRRALSITVRIWIMRGFLDSNMGVLNGGVEFYKRTLDVLEWGRRTYPNVSSEVSAARDTREFSDSDDDQERGVIFESSFIRGVRRLYIPAVLYMKHGDGCGHTVDDIAQMARDLKSETEASERSPDCANDPGFYASFWRYPIAEALSFLGWACMQRGLGIVDTKKDLDPASAQIFVESAKFYTQAAEKYPIDDEQHPYMLAVAVEALWWSGAPLRDTLPVCRRIREAMPQSGKIWEFSQMSMNKRNANCHDTIEFLAEAEKKLAKGMVTLDEAFMPSNLAAYEKYSEAIKEDPDNAVLYANRAATSLSMKEFLDAAYDAEKATKLDPKYAKAWARLASAAQGLCVWDKCFDAWDAALACIPSQDLTPAQKALQAQLRDGLKASKAAKANPPPPSRIVAVPTGRNKNAINKMPWVRAAALEKKALAAEELSSAIVLLYASRTFEKGVKKMKSLVKRYVNGELEVEGVPNAIEAMTDGILIDRRCFYMDKPREWLNQYMEQLKFEGEYYQAWGKGGSKIVCEQCPGRLEKEGWSSVGPALCMTVRIWIMQGFITGSTGSHGVATENFRNALDVIVWGRETWKDVSRSLRGDVFDVIFMRLLKRLFVSSVMDWINADDPECHYTPQDVAKLAQEMIKEIEHNTPERINEDQYHPNHPGHYAASWIYPRADALGILGWFHLRLCKTVKTPEDEKIHLAAAARNYMEAAEEYPPDDEFSAS</sequence>
<dbReference type="GO" id="GO:0016020">
    <property type="term" value="C:membrane"/>
    <property type="evidence" value="ECO:0007669"/>
    <property type="project" value="TreeGrafter"/>
</dbReference>
<dbReference type="Gene3D" id="1.25.40.10">
    <property type="entry name" value="Tetratricopeptide repeat domain"/>
    <property type="match status" value="2"/>
</dbReference>
<dbReference type="InterPro" id="IPR047150">
    <property type="entry name" value="SGT"/>
</dbReference>
<accession>A0A8H6XW36</accession>
<evidence type="ECO:0000313" key="3">
    <source>
        <dbReference type="EMBL" id="KAF7347494.1"/>
    </source>
</evidence>
<proteinExistence type="predicted"/>
<dbReference type="InterPro" id="IPR019734">
    <property type="entry name" value="TPR_rpt"/>
</dbReference>
<evidence type="ECO:0000256" key="2">
    <source>
        <dbReference type="ARBA" id="ARBA00022803"/>
    </source>
</evidence>
<organism evidence="3 4">
    <name type="scientific">Mycena venus</name>
    <dbReference type="NCBI Taxonomy" id="2733690"/>
    <lineage>
        <taxon>Eukaryota</taxon>
        <taxon>Fungi</taxon>
        <taxon>Dikarya</taxon>
        <taxon>Basidiomycota</taxon>
        <taxon>Agaricomycotina</taxon>
        <taxon>Agaricomycetes</taxon>
        <taxon>Agaricomycetidae</taxon>
        <taxon>Agaricales</taxon>
        <taxon>Marasmiineae</taxon>
        <taxon>Mycenaceae</taxon>
        <taxon>Mycena</taxon>
    </lineage>
</organism>
<dbReference type="SUPFAM" id="SSF48452">
    <property type="entry name" value="TPR-like"/>
    <property type="match status" value="2"/>
</dbReference>
<name>A0A8H6XW36_9AGAR</name>
<evidence type="ECO:0000313" key="4">
    <source>
        <dbReference type="Proteomes" id="UP000620124"/>
    </source>
</evidence>
<keyword evidence="2" id="KW-0802">TPR repeat</keyword>
<dbReference type="GO" id="GO:0060090">
    <property type="term" value="F:molecular adaptor activity"/>
    <property type="evidence" value="ECO:0007669"/>
    <property type="project" value="TreeGrafter"/>
</dbReference>
<evidence type="ECO:0000256" key="1">
    <source>
        <dbReference type="ARBA" id="ARBA00022737"/>
    </source>
</evidence>
<reference evidence="3" key="1">
    <citation type="submission" date="2020-05" db="EMBL/GenBank/DDBJ databases">
        <title>Mycena genomes resolve the evolution of fungal bioluminescence.</title>
        <authorList>
            <person name="Tsai I.J."/>
        </authorList>
    </citation>
    <scope>NUCLEOTIDE SEQUENCE</scope>
    <source>
        <strain evidence="3">CCC161011</strain>
    </source>
</reference>
<dbReference type="PANTHER" id="PTHR45831:SF2">
    <property type="entry name" value="LD24721P"/>
    <property type="match status" value="1"/>
</dbReference>
<protein>
    <submittedName>
        <fullName evidence="3">TPR-REGION domain-containing protein</fullName>
    </submittedName>
</protein>
<dbReference type="SMART" id="SM00028">
    <property type="entry name" value="TPR"/>
    <property type="match status" value="4"/>
</dbReference>
<dbReference type="GO" id="GO:0072380">
    <property type="term" value="C:TRC complex"/>
    <property type="evidence" value="ECO:0007669"/>
    <property type="project" value="TreeGrafter"/>
</dbReference>
<dbReference type="OrthoDB" id="2423701at2759"/>
<gene>
    <name evidence="3" type="ORF">MVEN_01505600</name>
</gene>
<dbReference type="Proteomes" id="UP000620124">
    <property type="component" value="Unassembled WGS sequence"/>
</dbReference>
<keyword evidence="4" id="KW-1185">Reference proteome</keyword>
<dbReference type="InterPro" id="IPR011990">
    <property type="entry name" value="TPR-like_helical_dom_sf"/>
</dbReference>
<dbReference type="AlphaFoldDB" id="A0A8H6XW36"/>
<dbReference type="GO" id="GO:0006620">
    <property type="term" value="P:post-translational protein targeting to endoplasmic reticulum membrane"/>
    <property type="evidence" value="ECO:0007669"/>
    <property type="project" value="TreeGrafter"/>
</dbReference>